<proteinExistence type="predicted"/>
<dbReference type="Gene3D" id="3.40.50.2300">
    <property type="match status" value="2"/>
</dbReference>
<evidence type="ECO:0000256" key="3">
    <source>
        <dbReference type="SAM" id="SignalP"/>
    </source>
</evidence>
<sequence length="400" mass="43128">MKKRMIKLTGALLVIASLVFSGCGKSTQLDDYATNEGSDSTEEGTEAVADNTSGDTGGIPKDEIKVGVIHLSDPADGSGYTYTHDLGIQGMQQNLNLSDDQIVRKINISDTDADATRAAIQECIDEGCNIIFTTSWGYMETTAEMAEEYPDIYFSHGTGYMSNGKNFNNYFGRIYQARYLSGIVAGMNTKSNKIGYVAAMDSTNSEVTGGIDAFAMGIYSVNQNAKVYVKVTNSWFDPDGEKAAAEMLLNMGCDVIAQHCDTEYPQTLAQEKGVYSIGYNSDMSKNAPEACLCSVIWNWSAYYTSAVQSVIDGTWDGSNYYGGMNENLVGLTSLADFCADGTEEKVEEAKAAILSGENGVFDGVIETNTGETVGKEGKTLDDATITGGIDWYFKTVEVVE</sequence>
<evidence type="ECO:0000313" key="6">
    <source>
        <dbReference type="Proteomes" id="UP001209666"/>
    </source>
</evidence>
<dbReference type="InterPro" id="IPR003760">
    <property type="entry name" value="PnrA-like"/>
</dbReference>
<dbReference type="InterPro" id="IPR052910">
    <property type="entry name" value="ABC-Purine-Binding"/>
</dbReference>
<dbReference type="PROSITE" id="PS51257">
    <property type="entry name" value="PROKAR_LIPOPROTEIN"/>
    <property type="match status" value="1"/>
</dbReference>
<comment type="caution">
    <text evidence="5">The sequence shown here is derived from an EMBL/GenBank/DDBJ whole genome shotgun (WGS) entry which is preliminary data.</text>
</comment>
<evidence type="ECO:0000256" key="1">
    <source>
        <dbReference type="ARBA" id="ARBA00022729"/>
    </source>
</evidence>
<dbReference type="PANTHER" id="PTHR43208:SF1">
    <property type="entry name" value="ABC TRANSPORTER SUBSTRATE-BINDING PROTEIN"/>
    <property type="match status" value="1"/>
</dbReference>
<protein>
    <submittedName>
        <fullName evidence="5">BMP family ABC transporter substrate-binding protein</fullName>
    </submittedName>
</protein>
<feature type="chain" id="PRO_5045327305" evidence="3">
    <location>
        <begin position="22"/>
        <end position="400"/>
    </location>
</feature>
<organism evidence="5 6">
    <name type="scientific">Roseburia amylophila</name>
    <dbReference type="NCBI Taxonomy" id="2981794"/>
    <lineage>
        <taxon>Bacteria</taxon>
        <taxon>Bacillati</taxon>
        <taxon>Bacillota</taxon>
        <taxon>Clostridia</taxon>
        <taxon>Lachnospirales</taxon>
        <taxon>Lachnospiraceae</taxon>
        <taxon>Roseburia</taxon>
    </lineage>
</organism>
<feature type="domain" description="ABC transporter substrate-binding protein PnrA-like" evidence="4">
    <location>
        <begin position="68"/>
        <end position="354"/>
    </location>
</feature>
<evidence type="ECO:0000313" key="5">
    <source>
        <dbReference type="EMBL" id="MCU6716974.1"/>
    </source>
</evidence>
<dbReference type="Proteomes" id="UP001209666">
    <property type="component" value="Unassembled WGS sequence"/>
</dbReference>
<gene>
    <name evidence="5" type="ORF">OCV43_06750</name>
</gene>
<keyword evidence="6" id="KW-1185">Reference proteome</keyword>
<name>A0ABT2SD38_9FIRM</name>
<dbReference type="CDD" id="cd19963">
    <property type="entry name" value="PBP1_BMP-like"/>
    <property type="match status" value="1"/>
</dbReference>
<dbReference type="Pfam" id="PF02608">
    <property type="entry name" value="Bmp"/>
    <property type="match status" value="1"/>
</dbReference>
<reference evidence="5 6" key="1">
    <citation type="journal article" date="2021" name="ISME Commun">
        <title>Automated analysis of genomic sequences facilitates high-throughput and comprehensive description of bacteria.</title>
        <authorList>
            <person name="Hitch T.C.A."/>
        </authorList>
    </citation>
    <scope>NUCLEOTIDE SEQUENCE [LARGE SCALE GENOMIC DNA]</scope>
    <source>
        <strain evidence="5 6">Sanger_19</strain>
    </source>
</reference>
<evidence type="ECO:0000256" key="2">
    <source>
        <dbReference type="SAM" id="MobiDB-lite"/>
    </source>
</evidence>
<feature type="region of interest" description="Disordered" evidence="2">
    <location>
        <begin position="31"/>
        <end position="56"/>
    </location>
</feature>
<dbReference type="EMBL" id="JAOQKI010000008">
    <property type="protein sequence ID" value="MCU6716974.1"/>
    <property type="molecule type" value="Genomic_DNA"/>
</dbReference>
<evidence type="ECO:0000259" key="4">
    <source>
        <dbReference type="Pfam" id="PF02608"/>
    </source>
</evidence>
<accession>A0ABT2SD38</accession>
<feature type="signal peptide" evidence="3">
    <location>
        <begin position="1"/>
        <end position="21"/>
    </location>
</feature>
<keyword evidence="1 3" id="KW-0732">Signal</keyword>
<dbReference type="RefSeq" id="WP_262623691.1">
    <property type="nucleotide sequence ID" value="NZ_JAOQKI010000008.1"/>
</dbReference>
<dbReference type="PANTHER" id="PTHR43208">
    <property type="entry name" value="ABC TRANSPORTER SUBSTRATE-BINDING PROTEIN"/>
    <property type="match status" value="1"/>
</dbReference>